<comment type="caution">
    <text evidence="2">The sequence shown here is derived from an EMBL/GenBank/DDBJ whole genome shotgun (WGS) entry which is preliminary data.</text>
</comment>
<evidence type="ECO:0000313" key="2">
    <source>
        <dbReference type="EMBL" id="MED6213248.1"/>
    </source>
</evidence>
<proteinExistence type="predicted"/>
<reference evidence="2 3" key="1">
    <citation type="journal article" date="2023" name="Plants (Basel)">
        <title>Bridging the Gap: Combining Genomics and Transcriptomics Approaches to Understand Stylosanthes scabra, an Orphan Legume from the Brazilian Caatinga.</title>
        <authorList>
            <person name="Ferreira-Neto J.R.C."/>
            <person name="da Silva M.D."/>
            <person name="Binneck E."/>
            <person name="de Melo N.F."/>
            <person name="da Silva R.H."/>
            <person name="de Melo A.L.T.M."/>
            <person name="Pandolfi V."/>
            <person name="Bustamante F.O."/>
            <person name="Brasileiro-Vidal A.C."/>
            <person name="Benko-Iseppon A.M."/>
        </authorList>
    </citation>
    <scope>NUCLEOTIDE SEQUENCE [LARGE SCALE GENOMIC DNA]</scope>
    <source>
        <tissue evidence="2">Leaves</tissue>
    </source>
</reference>
<feature type="compositionally biased region" description="Basic residues" evidence="1">
    <location>
        <begin position="137"/>
        <end position="150"/>
    </location>
</feature>
<dbReference type="PANTHER" id="PTHR35277">
    <property type="entry name" value="OS09G0363700 PROTEIN"/>
    <property type="match status" value="1"/>
</dbReference>
<feature type="region of interest" description="Disordered" evidence="1">
    <location>
        <begin position="85"/>
        <end position="122"/>
    </location>
</feature>
<name>A0ABU6YXB8_9FABA</name>
<evidence type="ECO:0000256" key="1">
    <source>
        <dbReference type="SAM" id="MobiDB-lite"/>
    </source>
</evidence>
<dbReference type="PANTHER" id="PTHR35277:SF7">
    <property type="entry name" value="BNAC03G13190D PROTEIN"/>
    <property type="match status" value="1"/>
</dbReference>
<gene>
    <name evidence="2" type="ORF">PIB30_091304</name>
</gene>
<evidence type="ECO:0000313" key="3">
    <source>
        <dbReference type="Proteomes" id="UP001341840"/>
    </source>
</evidence>
<accession>A0ABU6YXB8</accession>
<feature type="region of interest" description="Disordered" evidence="1">
    <location>
        <begin position="1"/>
        <end position="60"/>
    </location>
</feature>
<protein>
    <submittedName>
        <fullName evidence="2">Uncharacterized protein</fullName>
    </submittedName>
</protein>
<feature type="compositionally biased region" description="Basic and acidic residues" evidence="1">
    <location>
        <begin position="100"/>
        <end position="115"/>
    </location>
</feature>
<dbReference type="Proteomes" id="UP001341840">
    <property type="component" value="Unassembled WGS sequence"/>
</dbReference>
<feature type="compositionally biased region" description="Basic residues" evidence="1">
    <location>
        <begin position="32"/>
        <end position="41"/>
    </location>
</feature>
<keyword evidence="3" id="KW-1185">Reference proteome</keyword>
<dbReference type="EMBL" id="JASCZI010243470">
    <property type="protein sequence ID" value="MED6213248.1"/>
    <property type="molecule type" value="Genomic_DNA"/>
</dbReference>
<sequence>MADSKSNDAASINSASVKEQVDAKVNSEKSTCHYHHHHHNNKSRESHGMNDCINQNTSLDDVKSPNVFERAKEEFQALAQVFHQKKDAHDTGNRNQIAESKFEHEIPSSPSDKKSKSSSANLVAKAKEEIKSIIHNNKSKHHHHHHHKETHGRNDDIDENTPANEVKGPNLFGRVKEEFEAVFQAIHPKKES</sequence>
<organism evidence="2 3">
    <name type="scientific">Stylosanthes scabra</name>
    <dbReference type="NCBI Taxonomy" id="79078"/>
    <lineage>
        <taxon>Eukaryota</taxon>
        <taxon>Viridiplantae</taxon>
        <taxon>Streptophyta</taxon>
        <taxon>Embryophyta</taxon>
        <taxon>Tracheophyta</taxon>
        <taxon>Spermatophyta</taxon>
        <taxon>Magnoliopsida</taxon>
        <taxon>eudicotyledons</taxon>
        <taxon>Gunneridae</taxon>
        <taxon>Pentapetalae</taxon>
        <taxon>rosids</taxon>
        <taxon>fabids</taxon>
        <taxon>Fabales</taxon>
        <taxon>Fabaceae</taxon>
        <taxon>Papilionoideae</taxon>
        <taxon>50 kb inversion clade</taxon>
        <taxon>dalbergioids sensu lato</taxon>
        <taxon>Dalbergieae</taxon>
        <taxon>Pterocarpus clade</taxon>
        <taxon>Stylosanthes</taxon>
    </lineage>
</organism>
<feature type="compositionally biased region" description="Polar residues" evidence="1">
    <location>
        <begin position="7"/>
        <end position="17"/>
    </location>
</feature>
<feature type="region of interest" description="Disordered" evidence="1">
    <location>
        <begin position="137"/>
        <end position="172"/>
    </location>
</feature>
<feature type="compositionally biased region" description="Basic and acidic residues" evidence="1">
    <location>
        <begin position="19"/>
        <end position="31"/>
    </location>
</feature>